<dbReference type="SUPFAM" id="SSF50978">
    <property type="entry name" value="WD40 repeat-like"/>
    <property type="match status" value="1"/>
</dbReference>
<dbReference type="InterPro" id="IPR036322">
    <property type="entry name" value="WD40_repeat_dom_sf"/>
</dbReference>
<keyword evidence="3" id="KW-0963">Cytoplasm</keyword>
<feature type="compositionally biased region" description="Polar residues" evidence="6">
    <location>
        <begin position="223"/>
        <end position="237"/>
    </location>
</feature>
<comment type="subcellular location">
    <subcellularLocation>
        <location evidence="1">Cytoplasm</location>
        <location evidence="1">P-body</location>
    </subcellularLocation>
</comment>
<name>A0A0C9VJB9_SPHS4</name>
<evidence type="ECO:0000256" key="1">
    <source>
        <dbReference type="ARBA" id="ARBA00004201"/>
    </source>
</evidence>
<dbReference type="GO" id="GO:0031087">
    <property type="term" value="P:deadenylation-independent decapping of nuclear-transcribed mRNA"/>
    <property type="evidence" value="ECO:0007669"/>
    <property type="project" value="InterPro"/>
</dbReference>
<dbReference type="Gene3D" id="2.130.10.10">
    <property type="entry name" value="YVTN repeat-like/Quinoprotein amine dehydrogenase"/>
    <property type="match status" value="1"/>
</dbReference>
<organism evidence="7 8">
    <name type="scientific">Sphaerobolus stellatus (strain SS14)</name>
    <dbReference type="NCBI Taxonomy" id="990650"/>
    <lineage>
        <taxon>Eukaryota</taxon>
        <taxon>Fungi</taxon>
        <taxon>Dikarya</taxon>
        <taxon>Basidiomycota</taxon>
        <taxon>Agaricomycotina</taxon>
        <taxon>Agaricomycetes</taxon>
        <taxon>Phallomycetidae</taxon>
        <taxon>Geastrales</taxon>
        <taxon>Sphaerobolaceae</taxon>
        <taxon>Sphaerobolus</taxon>
    </lineage>
</organism>
<feature type="compositionally biased region" description="Polar residues" evidence="6">
    <location>
        <begin position="914"/>
        <end position="941"/>
    </location>
</feature>
<sequence length="1084" mass="117825">MHPSSSNYSPQGPSEPTLRNPSPQGNNEMTGKQLLDQLMAGQADSASVYSHNTYQGSTTDLAQSPYASSDTLSNPQWPSLAQPQPTPPSPTRKSMFDFVSPFDALNAAPPQSGPSASRKKPVPPINQGSSSNEESSSISEERRGRDAKHQSMENLLSEASKGFPPLPSPPQLTPMRQEYMSNDPYGPAPPPPPELRPKPGGPRTNDSPHVSPKTRPRAANMDVNISSSSLHTPQSQGGQRGRDSSPTPRRRGGPKKIVPPAGPPPKSIIFDVSRPLDSIHAANSVKSTAIALVKIEPTFLPGSTIGAASWIAYAMTKGRVRVISRSSGDRTLLQLPGWFSPAATVIDMVVSGNRLAGVTSDGGFVVWELPKLIEDDVPASLLMSVQPSQGNGAIKTVKWHPRQPDTLAVASENRIHLLNVDEIHRMYITESISPSEFLKIGQSFQVASPIVGFAFDIPHVAIATISEDSMLTLWNIRDRLPFWNNKIFGEGTPSSIDFLDGGIVIGRKNGTIFQLLSVMGREVLSTVKFVNGDREDPDMFGHVAYDSRIQTLWVANSRRESLIAIKVGFEPATPSPTGEEMYRGGFEQIVEFSGPKASIHFVILTPETDPSGEEAHAACVAAKLPPGELALVAFNAHSAGVDQVEENLHNKIGRLIAKELDKQHVRLEEIRQAEQHKEMDRQQTILKLISTELTKNTTRVVEGAIKNEVQQSVLPALERITKDEVKMAVNGQISKGLTDSIHQTLPLEIERLLLRPDVANHVARTFSASVTPLVEKHVMDVISNTLIPAYKQISTGMHQELSREIRSEIISLKKEIVTWQSEALRGQEALIRDMEHSIRMLSDQVKMLTLNAPLGAMQPRGTASPGSSTGTGSHGHGGIPAHLRQAPHTMGSHPQYAPPSGSYGPQQAPPPGQNWYSSGSLPTQATPPSNVSNVNMTSQSSKTEEWEEVFMTVLGSQDLRQLRELLARSNPEVILPSSGKTPLSQAVVLTLIHRLASIVSDANPADESYKSSLWWLQRAATALNPSDGLISPYIARLLPNIQNTLTAARQRLILPGMPPQHADNSRVIHDIQEILSRKPLPAAH</sequence>
<dbReference type="AlphaFoldDB" id="A0A0C9VJB9"/>
<proteinExistence type="inferred from homology"/>
<evidence type="ECO:0000256" key="6">
    <source>
        <dbReference type="SAM" id="MobiDB-lite"/>
    </source>
</evidence>
<feature type="region of interest" description="Disordered" evidence="6">
    <location>
        <begin position="856"/>
        <end position="941"/>
    </location>
</feature>
<reference evidence="7 8" key="1">
    <citation type="submission" date="2014-06" db="EMBL/GenBank/DDBJ databases">
        <title>Evolutionary Origins and Diversification of the Mycorrhizal Mutualists.</title>
        <authorList>
            <consortium name="DOE Joint Genome Institute"/>
            <consortium name="Mycorrhizal Genomics Consortium"/>
            <person name="Kohler A."/>
            <person name="Kuo A."/>
            <person name="Nagy L.G."/>
            <person name="Floudas D."/>
            <person name="Copeland A."/>
            <person name="Barry K.W."/>
            <person name="Cichocki N."/>
            <person name="Veneault-Fourrey C."/>
            <person name="LaButti K."/>
            <person name="Lindquist E.A."/>
            <person name="Lipzen A."/>
            <person name="Lundell T."/>
            <person name="Morin E."/>
            <person name="Murat C."/>
            <person name="Riley R."/>
            <person name="Ohm R."/>
            <person name="Sun H."/>
            <person name="Tunlid A."/>
            <person name="Henrissat B."/>
            <person name="Grigoriev I.V."/>
            <person name="Hibbett D.S."/>
            <person name="Martin F."/>
        </authorList>
    </citation>
    <scope>NUCLEOTIDE SEQUENCE [LARGE SCALE GENOMIC DNA]</scope>
    <source>
        <strain evidence="7 8">SS14</strain>
    </source>
</reference>
<evidence type="ECO:0000256" key="2">
    <source>
        <dbReference type="ARBA" id="ARBA00009639"/>
    </source>
</evidence>
<feature type="compositionally biased region" description="Low complexity" evidence="6">
    <location>
        <begin position="861"/>
        <end position="871"/>
    </location>
</feature>
<dbReference type="EMBL" id="KN837167">
    <property type="protein sequence ID" value="KIJ37730.1"/>
    <property type="molecule type" value="Genomic_DNA"/>
</dbReference>
<feature type="compositionally biased region" description="Polar residues" evidence="6">
    <location>
        <begin position="44"/>
        <end position="83"/>
    </location>
</feature>
<evidence type="ECO:0000313" key="8">
    <source>
        <dbReference type="Proteomes" id="UP000054279"/>
    </source>
</evidence>
<feature type="region of interest" description="Disordered" evidence="6">
    <location>
        <begin position="1"/>
        <end position="266"/>
    </location>
</feature>
<accession>A0A0C9VJB9</accession>
<dbReference type="OrthoDB" id="21128at2759"/>
<feature type="compositionally biased region" description="Low complexity" evidence="6">
    <location>
        <begin position="129"/>
        <end position="138"/>
    </location>
</feature>
<evidence type="ECO:0000256" key="4">
    <source>
        <dbReference type="ARBA" id="ARBA00022574"/>
    </source>
</evidence>
<evidence type="ECO:0008006" key="9">
    <source>
        <dbReference type="Google" id="ProtNLM"/>
    </source>
</evidence>
<keyword evidence="5" id="KW-0677">Repeat</keyword>
<dbReference type="InterPro" id="IPR015943">
    <property type="entry name" value="WD40/YVTN_repeat-like_dom_sf"/>
</dbReference>
<gene>
    <name evidence="7" type="ORF">M422DRAFT_33619</name>
</gene>
<evidence type="ECO:0000256" key="5">
    <source>
        <dbReference type="ARBA" id="ARBA00022737"/>
    </source>
</evidence>
<dbReference type="InterPro" id="IPR044938">
    <property type="entry name" value="EDC4_C_sf"/>
</dbReference>
<evidence type="ECO:0000313" key="7">
    <source>
        <dbReference type="EMBL" id="KIJ37730.1"/>
    </source>
</evidence>
<dbReference type="GO" id="GO:0000932">
    <property type="term" value="C:P-body"/>
    <property type="evidence" value="ECO:0007669"/>
    <property type="project" value="UniProtKB-SubCell"/>
</dbReference>
<dbReference type="InterPro" id="IPR045152">
    <property type="entry name" value="EDC4-like"/>
</dbReference>
<dbReference type="PANTHER" id="PTHR15598:SF5">
    <property type="entry name" value="ENHANCER OF MRNA-DECAPPING PROTEIN 4"/>
    <property type="match status" value="1"/>
</dbReference>
<dbReference type="Gene3D" id="1.10.220.100">
    <property type="entry name" value="conserved c-terminal region of ge- 1"/>
    <property type="match status" value="1"/>
</dbReference>
<feature type="compositionally biased region" description="Polar residues" evidence="6">
    <location>
        <begin position="1"/>
        <end position="30"/>
    </location>
</feature>
<dbReference type="HOGENOM" id="CLU_005468_0_0_1"/>
<dbReference type="PANTHER" id="PTHR15598">
    <property type="entry name" value="ENHANCER OF MRNA-DECAPPING PROTEIN 4"/>
    <property type="match status" value="1"/>
</dbReference>
<protein>
    <recommendedName>
        <fullName evidence="9">Enhancer of mRNA-decapping protein 4</fullName>
    </recommendedName>
</protein>
<dbReference type="Proteomes" id="UP000054279">
    <property type="component" value="Unassembled WGS sequence"/>
</dbReference>
<feature type="compositionally biased region" description="Basic and acidic residues" evidence="6">
    <location>
        <begin position="139"/>
        <end position="151"/>
    </location>
</feature>
<evidence type="ECO:0000256" key="3">
    <source>
        <dbReference type="ARBA" id="ARBA00022490"/>
    </source>
</evidence>
<comment type="similarity">
    <text evidence="2">Belongs to the WD repeat EDC4 family.</text>
</comment>
<keyword evidence="8" id="KW-1185">Reference proteome</keyword>
<keyword evidence="4" id="KW-0853">WD repeat</keyword>